<gene>
    <name evidence="2" type="ORF">A9404_04830</name>
</gene>
<feature type="domain" description="VWFA" evidence="1">
    <location>
        <begin position="450"/>
        <end position="634"/>
    </location>
</feature>
<dbReference type="InterPro" id="IPR051928">
    <property type="entry name" value="NorD/CobT"/>
</dbReference>
<keyword evidence="3" id="KW-1185">Reference proteome</keyword>
<dbReference type="KEGG" id="haz:A9404_04830"/>
<name>A0A191ZFZ3_9GAMM</name>
<dbReference type="Pfam" id="PF00092">
    <property type="entry name" value="VWA"/>
    <property type="match status" value="1"/>
</dbReference>
<organism evidence="2 3">
    <name type="scientific">Halothiobacillus diazotrophicus</name>
    <dbReference type="NCBI Taxonomy" id="1860122"/>
    <lineage>
        <taxon>Bacteria</taxon>
        <taxon>Pseudomonadati</taxon>
        <taxon>Pseudomonadota</taxon>
        <taxon>Gammaproteobacteria</taxon>
        <taxon>Chromatiales</taxon>
        <taxon>Halothiobacillaceae</taxon>
        <taxon>Halothiobacillus</taxon>
    </lineage>
</organism>
<dbReference type="AlphaFoldDB" id="A0A191ZFZ3"/>
<sequence length="643" mass="71666">MRTISWDVFHLHFGRIGQTISGEMPGNALRPEWLGVMSETLEHDSSAEIATPPRLAFGDMQQRLQLYLTALWGQTFSMTVKPAPDATDAPVKPSLSRREIQFPPSMPDAPTLAAHTVYVATAAHAAAHLQFPGTFDTKELNARQRFMVELLEDARVEYLAARQFPGLRRWWLALHPVEPPDPAPFPALMWRISRGLLLMEASVDDDFLVRKAIALFLERRDRLDDPLVSREVGLRIAHDVGQMRLSMDEGQVPPLPCYRDDNRHLWVESQPMSLSEEPADDLTEAVQAGARMEEAGEGRQLAFIESGQSGGGAEFDSGFRVEATESLEASLVYHPNQAEDAVSSVRYPEWFARLGLERNDWCTVQERLAPSGDVGWAESVLARHRPLLANLRRVVGALHSRQLVRQRKLEQGDELDLDAALRSLADFRNGIEPDPRVFTRMHPEEGEAPAFSLLLDLSESVNVSTEAGGRSILALAREAVLLLAETATDLGSALSLAGFNSHGRHEVDFQRVKGFDEPFDAAARSRLGGLSGRYSTRMGAAIRHATESLGAQRTPQRILLVITDGEPSDIDVFDPEHLLLDARYAVLQAQRRGIHVFCVSLDPGADRYVARIFGPRHFLVLDNLRHLPERLSRLFLRLASVRN</sequence>
<protein>
    <recommendedName>
        <fullName evidence="1">VWFA domain-containing protein</fullName>
    </recommendedName>
</protein>
<proteinExistence type="predicted"/>
<dbReference type="CDD" id="cd01454">
    <property type="entry name" value="vWA_norD_type"/>
    <property type="match status" value="1"/>
</dbReference>
<dbReference type="InterPro" id="IPR002035">
    <property type="entry name" value="VWF_A"/>
</dbReference>
<dbReference type="Proteomes" id="UP000078596">
    <property type="component" value="Chromosome"/>
</dbReference>
<dbReference type="STRING" id="1860122.A9404_04830"/>
<evidence type="ECO:0000313" key="2">
    <source>
        <dbReference type="EMBL" id="ANJ66788.1"/>
    </source>
</evidence>
<reference evidence="2 3" key="1">
    <citation type="submission" date="2016-06" db="EMBL/GenBank/DDBJ databases">
        <title>Insight into the functional genes involving in sulfur oxidation in Pearl River water.</title>
        <authorList>
            <person name="Luo J."/>
            <person name="Tan X."/>
            <person name="Lin W."/>
        </authorList>
    </citation>
    <scope>NUCLEOTIDE SEQUENCE [LARGE SCALE GENOMIC DNA]</scope>
    <source>
        <strain evidence="2 3">LS2</strain>
    </source>
</reference>
<dbReference type="Gene3D" id="3.40.50.410">
    <property type="entry name" value="von Willebrand factor, type A domain"/>
    <property type="match status" value="1"/>
</dbReference>
<dbReference type="InterPro" id="IPR036465">
    <property type="entry name" value="vWFA_dom_sf"/>
</dbReference>
<evidence type="ECO:0000313" key="3">
    <source>
        <dbReference type="Proteomes" id="UP000078596"/>
    </source>
</evidence>
<dbReference type="SUPFAM" id="SSF53300">
    <property type="entry name" value="vWA-like"/>
    <property type="match status" value="1"/>
</dbReference>
<dbReference type="EMBL" id="CP016027">
    <property type="protein sequence ID" value="ANJ66788.1"/>
    <property type="molecule type" value="Genomic_DNA"/>
</dbReference>
<dbReference type="PANTHER" id="PTHR41248">
    <property type="entry name" value="NORD PROTEIN"/>
    <property type="match status" value="1"/>
</dbReference>
<dbReference type="SMART" id="SM00327">
    <property type="entry name" value="VWA"/>
    <property type="match status" value="1"/>
</dbReference>
<dbReference type="PANTHER" id="PTHR41248:SF1">
    <property type="entry name" value="NORD PROTEIN"/>
    <property type="match status" value="1"/>
</dbReference>
<evidence type="ECO:0000259" key="1">
    <source>
        <dbReference type="PROSITE" id="PS50234"/>
    </source>
</evidence>
<dbReference type="PROSITE" id="PS50234">
    <property type="entry name" value="VWFA"/>
    <property type="match status" value="1"/>
</dbReference>
<accession>A0A191ZFZ3</accession>